<dbReference type="PROSITE" id="PS50235">
    <property type="entry name" value="USP_3"/>
    <property type="match status" value="1"/>
</dbReference>
<dbReference type="GO" id="GO:0004843">
    <property type="term" value="F:cysteine-type deubiquitinase activity"/>
    <property type="evidence" value="ECO:0007669"/>
    <property type="project" value="UniProtKB-EC"/>
</dbReference>
<keyword evidence="7" id="KW-0788">Thiol protease</keyword>
<feature type="domain" description="USP" evidence="10">
    <location>
        <begin position="162"/>
        <end position="629"/>
    </location>
</feature>
<dbReference type="Proteomes" id="UP000275385">
    <property type="component" value="Unassembled WGS sequence"/>
</dbReference>
<comment type="catalytic activity">
    <reaction evidence="1">
        <text>Thiol-dependent hydrolysis of ester, thioester, amide, peptide and isopeptide bonds formed by the C-terminal Gly of ubiquitin (a 76-residue protein attached to proteins as an intracellular targeting signal).</text>
        <dbReference type="EC" id="3.4.19.12"/>
    </reaction>
</comment>
<organism evidence="11 12">
    <name type="scientific">Coniochaeta pulveracea</name>
    <dbReference type="NCBI Taxonomy" id="177199"/>
    <lineage>
        <taxon>Eukaryota</taxon>
        <taxon>Fungi</taxon>
        <taxon>Dikarya</taxon>
        <taxon>Ascomycota</taxon>
        <taxon>Pezizomycotina</taxon>
        <taxon>Sordariomycetes</taxon>
        <taxon>Sordariomycetidae</taxon>
        <taxon>Coniochaetales</taxon>
        <taxon>Coniochaetaceae</taxon>
        <taxon>Coniochaeta</taxon>
    </lineage>
</organism>
<keyword evidence="6" id="KW-0378">Hydrolase</keyword>
<protein>
    <recommendedName>
        <fullName evidence="3">ubiquitinyl hydrolase 1</fullName>
        <ecNumber evidence="3">3.4.19.12</ecNumber>
    </recommendedName>
</protein>
<dbReference type="SUPFAM" id="SSF54001">
    <property type="entry name" value="Cysteine proteinases"/>
    <property type="match status" value="1"/>
</dbReference>
<dbReference type="GO" id="GO:0005829">
    <property type="term" value="C:cytosol"/>
    <property type="evidence" value="ECO:0007669"/>
    <property type="project" value="TreeGrafter"/>
</dbReference>
<evidence type="ECO:0000259" key="10">
    <source>
        <dbReference type="PROSITE" id="PS50235"/>
    </source>
</evidence>
<feature type="compositionally biased region" description="Basic and acidic residues" evidence="8">
    <location>
        <begin position="278"/>
        <end position="291"/>
    </location>
</feature>
<feature type="region of interest" description="Disordered" evidence="8">
    <location>
        <begin position="641"/>
        <end position="678"/>
    </location>
</feature>
<dbReference type="PROSITE" id="PS00973">
    <property type="entry name" value="USP_2"/>
    <property type="match status" value="1"/>
</dbReference>
<feature type="compositionally biased region" description="Polar residues" evidence="8">
    <location>
        <begin position="646"/>
        <end position="655"/>
    </location>
</feature>
<reference evidence="11 12" key="1">
    <citation type="submission" date="2018-08" db="EMBL/GenBank/DDBJ databases">
        <title>Draft genome of the lignicolous fungus Coniochaeta pulveracea.</title>
        <authorList>
            <person name="Borstlap C.J."/>
            <person name="De Witt R.N."/>
            <person name="Botha A."/>
            <person name="Volschenk H."/>
        </authorList>
    </citation>
    <scope>NUCLEOTIDE SEQUENCE [LARGE SCALE GENOMIC DNA]</scope>
    <source>
        <strain evidence="11 12">CAB683</strain>
    </source>
</reference>
<keyword evidence="9" id="KW-0472">Membrane</keyword>
<dbReference type="GO" id="GO:0005634">
    <property type="term" value="C:nucleus"/>
    <property type="evidence" value="ECO:0007669"/>
    <property type="project" value="TreeGrafter"/>
</dbReference>
<evidence type="ECO:0000256" key="7">
    <source>
        <dbReference type="ARBA" id="ARBA00022807"/>
    </source>
</evidence>
<gene>
    <name evidence="11" type="ORF">DL546_002390</name>
</gene>
<dbReference type="Pfam" id="PF00443">
    <property type="entry name" value="UCH"/>
    <property type="match status" value="1"/>
</dbReference>
<dbReference type="EC" id="3.4.19.12" evidence="3"/>
<keyword evidence="9" id="KW-1133">Transmembrane helix</keyword>
<evidence type="ECO:0000256" key="6">
    <source>
        <dbReference type="ARBA" id="ARBA00022801"/>
    </source>
</evidence>
<dbReference type="GO" id="GO:0006508">
    <property type="term" value="P:proteolysis"/>
    <property type="evidence" value="ECO:0007669"/>
    <property type="project" value="UniProtKB-KW"/>
</dbReference>
<dbReference type="PANTHER" id="PTHR24006:SF888">
    <property type="entry name" value="UBIQUITIN CARBOXYL-TERMINAL HYDROLASE 30"/>
    <property type="match status" value="1"/>
</dbReference>
<dbReference type="CDD" id="cd02662">
    <property type="entry name" value="Peptidase_C19F"/>
    <property type="match status" value="1"/>
</dbReference>
<feature type="transmembrane region" description="Helical" evidence="9">
    <location>
        <begin position="39"/>
        <end position="56"/>
    </location>
</feature>
<evidence type="ECO:0000256" key="4">
    <source>
        <dbReference type="ARBA" id="ARBA00022670"/>
    </source>
</evidence>
<dbReference type="EMBL" id="QVQW01000043">
    <property type="protein sequence ID" value="RKU43395.1"/>
    <property type="molecule type" value="Genomic_DNA"/>
</dbReference>
<evidence type="ECO:0000313" key="11">
    <source>
        <dbReference type="EMBL" id="RKU43395.1"/>
    </source>
</evidence>
<keyword evidence="12" id="KW-1185">Reference proteome</keyword>
<dbReference type="GO" id="GO:0016579">
    <property type="term" value="P:protein deubiquitination"/>
    <property type="evidence" value="ECO:0007669"/>
    <property type="project" value="InterPro"/>
</dbReference>
<evidence type="ECO:0000256" key="9">
    <source>
        <dbReference type="SAM" id="Phobius"/>
    </source>
</evidence>
<dbReference type="InterPro" id="IPR038765">
    <property type="entry name" value="Papain-like_cys_pep_sf"/>
</dbReference>
<sequence>MNSDEKRLQRQFLSSYDNPNIYHNYYTQLRFRDRLTQPALLLSLGLLAVFAYYQFASQNPHLLPRLSVLLWDSLVRIIPARLIFALDGWLNPPLFPKPMLTQQRTNYTYADKSDALQRILRVDKAGGIVASVSQAGRRSLSGLSSVSLPSMSLGKGDVERPAGLVNRGVVCFQNSIVQGLASLRHYSAYLDSLRTEDAAVNPQRVIALRKLIHDLNDPANNGRTFKTERVLEQESMSTWQQQDAQEYFSKLLDEVDKEIGKLAQTAHKPTGFEAELCSTKDDTTASQHSDDSGYQSASGQLKGSSTDWKSLRNPLEGRHAQRVACLTCGYSEGLTMIPFNCLTLNLGTDRKETDLYRLLDGYTSLEQIPGVECPKCTLLKYQETLATLIEHLRAQDKPEETLDIWYGKLEAVKEVLEDQTIDDETIKRLNITKKCSSTKTKQIVLARPPQSLVVHVNRSVFNETTGEIVKNRAAVRFPNDLDLGPWCLGSKLDPEDAEDKEDWLSDPRSSMVAGSQGRPRIEGPIYELRGVVTHHGAHNNGHYICYRKHGRVKRDLHLQQEEKPEGTSAGDLVADDDTITTTDVKQSVQQDGPETESQWWELSDDDVTKVDEKFVFNLPDVFMLFYDCVDPRQVPLAAAEEYEDSVSLQAPKQPQSPRPTVEGNSPVFEPLSETDEDI</sequence>
<evidence type="ECO:0000256" key="3">
    <source>
        <dbReference type="ARBA" id="ARBA00012759"/>
    </source>
</evidence>
<dbReference type="Gene3D" id="3.90.70.10">
    <property type="entry name" value="Cysteine proteinases"/>
    <property type="match status" value="1"/>
</dbReference>
<proteinExistence type="inferred from homology"/>
<dbReference type="InterPro" id="IPR001394">
    <property type="entry name" value="Peptidase_C19_UCH"/>
</dbReference>
<dbReference type="InterPro" id="IPR050164">
    <property type="entry name" value="Peptidase_C19"/>
</dbReference>
<dbReference type="OrthoDB" id="2020758at2759"/>
<dbReference type="AlphaFoldDB" id="A0A420Y690"/>
<dbReference type="InterPro" id="IPR018200">
    <property type="entry name" value="USP_CS"/>
</dbReference>
<dbReference type="STRING" id="177199.A0A420Y690"/>
<keyword evidence="4" id="KW-0645">Protease</keyword>
<evidence type="ECO:0000256" key="5">
    <source>
        <dbReference type="ARBA" id="ARBA00022786"/>
    </source>
</evidence>
<feature type="region of interest" description="Disordered" evidence="8">
    <location>
        <begin position="497"/>
        <end position="518"/>
    </location>
</feature>
<evidence type="ECO:0000313" key="12">
    <source>
        <dbReference type="Proteomes" id="UP000275385"/>
    </source>
</evidence>
<evidence type="ECO:0000256" key="2">
    <source>
        <dbReference type="ARBA" id="ARBA00009085"/>
    </source>
</evidence>
<evidence type="ECO:0000256" key="8">
    <source>
        <dbReference type="SAM" id="MobiDB-lite"/>
    </source>
</evidence>
<evidence type="ECO:0000256" key="1">
    <source>
        <dbReference type="ARBA" id="ARBA00000707"/>
    </source>
</evidence>
<comment type="similarity">
    <text evidence="2">Belongs to the peptidase C19 family.</text>
</comment>
<dbReference type="InterPro" id="IPR028889">
    <property type="entry name" value="USP"/>
</dbReference>
<keyword evidence="9" id="KW-0812">Transmembrane</keyword>
<name>A0A420Y690_9PEZI</name>
<keyword evidence="5" id="KW-0833">Ubl conjugation pathway</keyword>
<dbReference type="PANTHER" id="PTHR24006">
    <property type="entry name" value="UBIQUITIN CARBOXYL-TERMINAL HYDROLASE"/>
    <property type="match status" value="1"/>
</dbReference>
<comment type="caution">
    <text evidence="11">The sequence shown here is derived from an EMBL/GenBank/DDBJ whole genome shotgun (WGS) entry which is preliminary data.</text>
</comment>
<feature type="compositionally biased region" description="Polar residues" evidence="8">
    <location>
        <begin position="292"/>
        <end position="308"/>
    </location>
</feature>
<feature type="region of interest" description="Disordered" evidence="8">
    <location>
        <begin position="278"/>
        <end position="310"/>
    </location>
</feature>
<accession>A0A420Y690</accession>